<accession>A0ABV6YAI8</accession>
<feature type="signal peptide" evidence="2">
    <location>
        <begin position="1"/>
        <end position="25"/>
    </location>
</feature>
<dbReference type="InterPro" id="IPR005064">
    <property type="entry name" value="BUG"/>
</dbReference>
<dbReference type="Proteomes" id="UP001593940">
    <property type="component" value="Unassembled WGS sequence"/>
</dbReference>
<dbReference type="CDD" id="cd07012">
    <property type="entry name" value="PBP2_Bug_TTT"/>
    <property type="match status" value="1"/>
</dbReference>
<protein>
    <submittedName>
        <fullName evidence="3">Bug family tripartite tricarboxylate transporter substrate binding protein</fullName>
    </submittedName>
</protein>
<evidence type="ECO:0000313" key="4">
    <source>
        <dbReference type="Proteomes" id="UP001593940"/>
    </source>
</evidence>
<dbReference type="PANTHER" id="PTHR42928:SF5">
    <property type="entry name" value="BLR1237 PROTEIN"/>
    <property type="match status" value="1"/>
</dbReference>
<evidence type="ECO:0000256" key="1">
    <source>
        <dbReference type="ARBA" id="ARBA00006987"/>
    </source>
</evidence>
<gene>
    <name evidence="3" type="ORF">ACETIH_16535</name>
</gene>
<feature type="chain" id="PRO_5047499319" evidence="2">
    <location>
        <begin position="26"/>
        <end position="325"/>
    </location>
</feature>
<dbReference type="Gene3D" id="3.40.190.150">
    <property type="entry name" value="Bordetella uptake gene, domain 1"/>
    <property type="match status" value="1"/>
</dbReference>
<comment type="similarity">
    <text evidence="1">Belongs to the UPF0065 (bug) family.</text>
</comment>
<dbReference type="EMBL" id="JBHOMY010000046">
    <property type="protein sequence ID" value="MFC1458274.1"/>
    <property type="molecule type" value="Genomic_DNA"/>
</dbReference>
<dbReference type="InterPro" id="IPR042100">
    <property type="entry name" value="Bug_dom1"/>
</dbReference>
<sequence length="325" mass="34963">MHRWNLYATLLSLTALLGAGTMAEAQSNYPNRTISLVVPFPAGGTADIVARIVAAAMGDELKQNVIVENMSGASTAIGTAAVARAEKDGYKLLFTAATTFVTNPHLYDKLSYKLEDFEPIALVSKVPFAFVVKKDFPATTLAEFKNYAKANPGKINNATNGPGSVVHLIGEMIGKQLGIEMKQVHYRGASPATNDMLAGVVDSNVEALTNAVPNVTANQYRALAVLTNERSPQLPNVPTFKELGYPELVAESWFAIFAPAGTPPDITQTLSAVITGIVQSPNFDARMREIGNEATAANPQELLRYVREENTRWGKVIKEAGVQLN</sequence>
<keyword evidence="4" id="KW-1185">Reference proteome</keyword>
<dbReference type="PIRSF" id="PIRSF017082">
    <property type="entry name" value="YflP"/>
    <property type="match status" value="1"/>
</dbReference>
<proteinExistence type="inferred from homology"/>
<evidence type="ECO:0000256" key="2">
    <source>
        <dbReference type="SAM" id="SignalP"/>
    </source>
</evidence>
<dbReference type="SUPFAM" id="SSF53850">
    <property type="entry name" value="Periplasmic binding protein-like II"/>
    <property type="match status" value="1"/>
</dbReference>
<dbReference type="PANTHER" id="PTHR42928">
    <property type="entry name" value="TRICARBOXYLATE-BINDING PROTEIN"/>
    <property type="match status" value="1"/>
</dbReference>
<name>A0ABV6YAI8_9HYPH</name>
<keyword evidence="2" id="KW-0732">Signal</keyword>
<organism evidence="3 4">
    <name type="scientific">Microvirga arabica</name>
    <dbReference type="NCBI Taxonomy" id="1128671"/>
    <lineage>
        <taxon>Bacteria</taxon>
        <taxon>Pseudomonadati</taxon>
        <taxon>Pseudomonadota</taxon>
        <taxon>Alphaproteobacteria</taxon>
        <taxon>Hyphomicrobiales</taxon>
        <taxon>Methylobacteriaceae</taxon>
        <taxon>Microvirga</taxon>
    </lineage>
</organism>
<evidence type="ECO:0000313" key="3">
    <source>
        <dbReference type="EMBL" id="MFC1458274.1"/>
    </source>
</evidence>
<dbReference type="RefSeq" id="WP_377030274.1">
    <property type="nucleotide sequence ID" value="NZ_JBHOMY010000046.1"/>
</dbReference>
<reference evidence="3 4" key="1">
    <citation type="submission" date="2024-09" db="EMBL/GenBank/DDBJ databases">
        <title>Nodulacao em especies de Leguminosae Basais da Amazonia e Caracterizacao dos Rizobios e Bacterias Associadas aos Nodulos.</title>
        <authorList>
            <person name="Jambeiro I.C.A."/>
            <person name="Lopes I.S."/>
            <person name="Aguiar E.R.G.R."/>
            <person name="Santos A.F.J."/>
            <person name="Dos Santos J.M.F."/>
            <person name="Gross E."/>
        </authorList>
    </citation>
    <scope>NUCLEOTIDE SEQUENCE [LARGE SCALE GENOMIC DNA]</scope>
    <source>
        <strain evidence="3 4">BRUESC1165</strain>
    </source>
</reference>
<dbReference type="Pfam" id="PF03401">
    <property type="entry name" value="TctC"/>
    <property type="match status" value="1"/>
</dbReference>
<dbReference type="Gene3D" id="3.40.190.10">
    <property type="entry name" value="Periplasmic binding protein-like II"/>
    <property type="match status" value="1"/>
</dbReference>
<comment type="caution">
    <text evidence="3">The sequence shown here is derived from an EMBL/GenBank/DDBJ whole genome shotgun (WGS) entry which is preliminary data.</text>
</comment>